<keyword evidence="5" id="KW-0812">Transmembrane</keyword>
<feature type="chain" id="PRO_5043651147" evidence="6">
    <location>
        <begin position="18"/>
        <end position="499"/>
    </location>
</feature>
<evidence type="ECO:0000256" key="6">
    <source>
        <dbReference type="SAM" id="SignalP"/>
    </source>
</evidence>
<keyword evidence="5" id="KW-1133">Transmembrane helix</keyword>
<evidence type="ECO:0000313" key="8">
    <source>
        <dbReference type="EMBL" id="CAJ1058551.1"/>
    </source>
</evidence>
<name>A0AAV1FB11_XYRNO</name>
<dbReference type="InterPro" id="IPR007110">
    <property type="entry name" value="Ig-like_dom"/>
</dbReference>
<keyword evidence="9" id="KW-1185">Reference proteome</keyword>
<dbReference type="Proteomes" id="UP001178508">
    <property type="component" value="Chromosome 6"/>
</dbReference>
<dbReference type="EMBL" id="OY660869">
    <property type="protein sequence ID" value="CAJ1058551.1"/>
    <property type="molecule type" value="Genomic_DNA"/>
</dbReference>
<evidence type="ECO:0000313" key="9">
    <source>
        <dbReference type="Proteomes" id="UP001178508"/>
    </source>
</evidence>
<feature type="signal peptide" evidence="6">
    <location>
        <begin position="1"/>
        <end position="17"/>
    </location>
</feature>
<protein>
    <submittedName>
        <fullName evidence="8">Hemicentin-1-like</fullName>
    </submittedName>
</protein>
<organism evidence="8 9">
    <name type="scientific">Xyrichtys novacula</name>
    <name type="common">Pearly razorfish</name>
    <name type="synonym">Hemipteronotus novacula</name>
    <dbReference type="NCBI Taxonomy" id="13765"/>
    <lineage>
        <taxon>Eukaryota</taxon>
        <taxon>Metazoa</taxon>
        <taxon>Chordata</taxon>
        <taxon>Craniata</taxon>
        <taxon>Vertebrata</taxon>
        <taxon>Euteleostomi</taxon>
        <taxon>Actinopterygii</taxon>
        <taxon>Neopterygii</taxon>
        <taxon>Teleostei</taxon>
        <taxon>Neoteleostei</taxon>
        <taxon>Acanthomorphata</taxon>
        <taxon>Eupercaria</taxon>
        <taxon>Labriformes</taxon>
        <taxon>Labridae</taxon>
        <taxon>Xyrichtys</taxon>
    </lineage>
</organism>
<reference evidence="8" key="1">
    <citation type="submission" date="2023-08" db="EMBL/GenBank/DDBJ databases">
        <authorList>
            <person name="Alioto T."/>
            <person name="Alioto T."/>
            <person name="Gomez Garrido J."/>
        </authorList>
    </citation>
    <scope>NUCLEOTIDE SEQUENCE</scope>
</reference>
<evidence type="ECO:0000256" key="1">
    <source>
        <dbReference type="ARBA" id="ARBA00004370"/>
    </source>
</evidence>
<comment type="subcellular location">
    <subcellularLocation>
        <location evidence="1">Membrane</location>
    </subcellularLocation>
</comment>
<dbReference type="SUPFAM" id="SSF48726">
    <property type="entry name" value="Immunoglobulin"/>
    <property type="match status" value="3"/>
</dbReference>
<gene>
    <name evidence="8" type="ORF">XNOV1_A013682</name>
</gene>
<dbReference type="Gene3D" id="2.60.40.10">
    <property type="entry name" value="Immunoglobulins"/>
    <property type="match status" value="3"/>
</dbReference>
<evidence type="ECO:0000256" key="5">
    <source>
        <dbReference type="SAM" id="Phobius"/>
    </source>
</evidence>
<dbReference type="GO" id="GO:0016020">
    <property type="term" value="C:membrane"/>
    <property type="evidence" value="ECO:0007669"/>
    <property type="project" value="UniProtKB-SubCell"/>
</dbReference>
<keyword evidence="3 5" id="KW-0472">Membrane</keyword>
<feature type="domain" description="Ig-like" evidence="7">
    <location>
        <begin position="318"/>
        <end position="401"/>
    </location>
</feature>
<keyword evidence="4" id="KW-0325">Glycoprotein</keyword>
<dbReference type="PANTHER" id="PTHR12080">
    <property type="entry name" value="SIGNALING LYMPHOCYTIC ACTIVATION MOLECULE"/>
    <property type="match status" value="1"/>
</dbReference>
<dbReference type="InterPro" id="IPR015631">
    <property type="entry name" value="CD2/SLAM_rcpt"/>
</dbReference>
<evidence type="ECO:0000259" key="7">
    <source>
        <dbReference type="PROSITE" id="PS50835"/>
    </source>
</evidence>
<feature type="domain" description="Ig-like" evidence="7">
    <location>
        <begin position="113"/>
        <end position="207"/>
    </location>
</feature>
<dbReference type="PANTHER" id="PTHR12080:SF111">
    <property type="entry name" value="IMMUNOGLOBULIN V-SET DOMAIN-CONTAINING PROTEIN"/>
    <property type="match status" value="1"/>
</dbReference>
<dbReference type="AlphaFoldDB" id="A0AAV1FB11"/>
<keyword evidence="2 6" id="KW-0732">Signal</keyword>
<proteinExistence type="predicted"/>
<evidence type="ECO:0000256" key="2">
    <source>
        <dbReference type="ARBA" id="ARBA00022729"/>
    </source>
</evidence>
<accession>A0AAV1FB11</accession>
<feature type="transmembrane region" description="Helical" evidence="5">
    <location>
        <begin position="439"/>
        <end position="463"/>
    </location>
</feature>
<dbReference type="InterPro" id="IPR013783">
    <property type="entry name" value="Ig-like_fold"/>
</dbReference>
<dbReference type="InterPro" id="IPR036179">
    <property type="entry name" value="Ig-like_dom_sf"/>
</dbReference>
<dbReference type="PROSITE" id="PS50835">
    <property type="entry name" value="IG_LIKE"/>
    <property type="match status" value="2"/>
</dbReference>
<evidence type="ECO:0000256" key="3">
    <source>
        <dbReference type="ARBA" id="ARBA00023136"/>
    </source>
</evidence>
<sequence>MKTVFGLLVTLLGVCYGVETSCDGRQDGALCYGALGGTLVLHLMDDASIIFRYQWKKEETTILSGGKKRNVTNLIKNRSSFTPKNGTFTINNLIREDAGKYSLEIFNSSGLKPEPITLQLTIQAPVSSVQLVSECLPQSDMRVSCSSGGGDSTQYSWTLNGIALMKSQLLSGNNEGQIITLRPEVSGRLVCTVRNHISSVSKKVKISSCGVETYCDGRQDGALCYGALGGTLVLHLMDNASEMFEYRLRKETTEILQGRQGKIVTNPIRDRSSFTPQNGTFRINNLIRKDAGEYSLEIFDSSGLKSVSKTLQLTIQAPVSSVQLVSECLSQGEQKVSCSSGGGDGPRHSWTLDGHTLLYTQLLSGNGGSQMITLKQDLSGLLVCTVRNHISSVSEEERIVSCGYKFFDCTLLNGTYVSQWLFPTNEIQCMEQTFLTDPVLLICGLKAAVIFLMLTGIFVFLAWKKNKQMKAKIPADHNRVDYENTSVAMVEMRSSAAEP</sequence>
<evidence type="ECO:0000256" key="4">
    <source>
        <dbReference type="ARBA" id="ARBA00023180"/>
    </source>
</evidence>